<evidence type="ECO:0000256" key="1">
    <source>
        <dbReference type="SAM" id="MobiDB-lite"/>
    </source>
</evidence>
<feature type="region of interest" description="Disordered" evidence="1">
    <location>
        <begin position="1"/>
        <end position="45"/>
    </location>
</feature>
<name>A0A6C0I4T4_9ZZZZ</name>
<sequence>MSELAPYMGEVELPPTNPMMRSDTSQMAEPDLADLPPANPMMRSDTDQMAEPYLADLPPANPMMRSDTSQMAEPYLADLPPANPMMRTNAFGEEPGSPPHDTESNMNMTEDAKMINLKIEEAKGMLNSAISLLDSMKKTEMLGGRRCKKGSRKNKKTGKCRKTCKPGFKRSRKTHHCQKMPY</sequence>
<proteinExistence type="predicted"/>
<dbReference type="AlphaFoldDB" id="A0A6C0I4T4"/>
<evidence type="ECO:0000313" key="2">
    <source>
        <dbReference type="EMBL" id="QHT87377.1"/>
    </source>
</evidence>
<protein>
    <submittedName>
        <fullName evidence="2">Uncharacterized protein</fullName>
    </submittedName>
</protein>
<feature type="compositionally biased region" description="Basic residues" evidence="1">
    <location>
        <begin position="145"/>
        <end position="182"/>
    </location>
</feature>
<accession>A0A6C0I4T4</accession>
<dbReference type="EMBL" id="MN740087">
    <property type="protein sequence ID" value="QHT87377.1"/>
    <property type="molecule type" value="Genomic_DNA"/>
</dbReference>
<feature type="region of interest" description="Disordered" evidence="1">
    <location>
        <begin position="141"/>
        <end position="182"/>
    </location>
</feature>
<organism evidence="2">
    <name type="scientific">viral metagenome</name>
    <dbReference type="NCBI Taxonomy" id="1070528"/>
    <lineage>
        <taxon>unclassified sequences</taxon>
        <taxon>metagenomes</taxon>
        <taxon>organismal metagenomes</taxon>
    </lineage>
</organism>
<feature type="region of interest" description="Disordered" evidence="1">
    <location>
        <begin position="80"/>
        <end position="103"/>
    </location>
</feature>
<reference evidence="2" key="1">
    <citation type="journal article" date="2020" name="Nature">
        <title>Giant virus diversity and host interactions through global metagenomics.</title>
        <authorList>
            <person name="Schulz F."/>
            <person name="Roux S."/>
            <person name="Paez-Espino D."/>
            <person name="Jungbluth S."/>
            <person name="Walsh D.A."/>
            <person name="Denef V.J."/>
            <person name="McMahon K.D."/>
            <person name="Konstantinidis K.T."/>
            <person name="Eloe-Fadrosh E.A."/>
            <person name="Kyrpides N.C."/>
            <person name="Woyke T."/>
        </authorList>
    </citation>
    <scope>NUCLEOTIDE SEQUENCE</scope>
    <source>
        <strain evidence="2">GVMAG-M-3300023184-190</strain>
    </source>
</reference>